<dbReference type="PATRIC" id="fig|1028803.3.peg.44"/>
<dbReference type="SUPFAM" id="SSF48295">
    <property type="entry name" value="TrpR-like"/>
    <property type="match status" value="2"/>
</dbReference>
<sequence>MTKFNQSFKQRVINFYLQHGKNRSLTRQHFQLAEQTLNRCIKQFNHNGNNGLEVRGKKQTYSPEFKLSVVQAVKQGKCSAESACLHFGIANLWIISQWLQAFERQGINGLMPKPKGRPSIKPQYPKMPPKPKTED</sequence>
<evidence type="ECO:0000256" key="1">
    <source>
        <dbReference type="ARBA" id="ARBA00038232"/>
    </source>
</evidence>
<organism evidence="4 5">
    <name type="scientific">Haemophilus haemolyticus M19501</name>
    <dbReference type="NCBI Taxonomy" id="1028803"/>
    <lineage>
        <taxon>Bacteria</taxon>
        <taxon>Pseudomonadati</taxon>
        <taxon>Pseudomonadota</taxon>
        <taxon>Gammaproteobacteria</taxon>
        <taxon>Pasteurellales</taxon>
        <taxon>Pasteurellaceae</taxon>
        <taxon>Haemophilus</taxon>
    </lineage>
</organism>
<name>F9GLU9_HAEHA</name>
<feature type="domain" description="Insertion element IS150 protein InsJ-like helix-turn-helix" evidence="3">
    <location>
        <begin position="65"/>
        <end position="118"/>
    </location>
</feature>
<dbReference type="InterPro" id="IPR055247">
    <property type="entry name" value="InsJ-like_HTH"/>
</dbReference>
<accession>F9GLU9</accession>
<proteinExistence type="inferred from homology"/>
<dbReference type="AlphaFoldDB" id="F9GLU9"/>
<comment type="similarity">
    <text evidence="1">Belongs to the IS150/IS1296 orfA family.</text>
</comment>
<feature type="region of interest" description="Disordered" evidence="2">
    <location>
        <begin position="109"/>
        <end position="135"/>
    </location>
</feature>
<dbReference type="eggNOG" id="COG2963">
    <property type="taxonomic scope" value="Bacteria"/>
</dbReference>
<dbReference type="Pfam" id="PF13518">
    <property type="entry name" value="HTH_28"/>
    <property type="match status" value="2"/>
</dbReference>
<dbReference type="EMBL" id="AFQO01000002">
    <property type="protein sequence ID" value="EGT77448.1"/>
    <property type="molecule type" value="Genomic_DNA"/>
</dbReference>
<dbReference type="InterPro" id="IPR010921">
    <property type="entry name" value="Trp_repressor/repl_initiator"/>
</dbReference>
<dbReference type="InterPro" id="IPR036388">
    <property type="entry name" value="WH-like_DNA-bd_sf"/>
</dbReference>
<dbReference type="GO" id="GO:0043565">
    <property type="term" value="F:sequence-specific DNA binding"/>
    <property type="evidence" value="ECO:0007669"/>
    <property type="project" value="InterPro"/>
</dbReference>
<dbReference type="Gene3D" id="1.10.10.10">
    <property type="entry name" value="Winged helix-like DNA-binding domain superfamily/Winged helix DNA-binding domain"/>
    <property type="match status" value="1"/>
</dbReference>
<reference evidence="4 5" key="1">
    <citation type="journal article" date="2011" name="J. Bacteriol.">
        <title>Genome Sequences for Five Strains of the Emerging Pathogen Haemophilus haemolyticus.</title>
        <authorList>
            <person name="Jordan I.K."/>
            <person name="Conley A.B."/>
            <person name="Antonov I.V."/>
            <person name="Arthur R.A."/>
            <person name="Cook E.D."/>
            <person name="Cooper G.P."/>
            <person name="Jones B.L."/>
            <person name="Knipe K.M."/>
            <person name="Lee K.J."/>
            <person name="Liu X."/>
            <person name="Mitchell G.J."/>
            <person name="Pande P.R."/>
            <person name="Petit R.A."/>
            <person name="Qin S."/>
            <person name="Rajan V.N."/>
            <person name="Sarda S."/>
            <person name="Sebastian A."/>
            <person name="Tang S."/>
            <person name="Thapliyal R."/>
            <person name="Varghese N.J."/>
            <person name="Ye T."/>
            <person name="Katz L.S."/>
            <person name="Wang X."/>
            <person name="Rowe L."/>
            <person name="Frace M."/>
            <person name="Mayer L.W."/>
        </authorList>
    </citation>
    <scope>NUCLEOTIDE SEQUENCE [LARGE SCALE GENOMIC DNA]</scope>
    <source>
        <strain evidence="4 5">M19501</strain>
    </source>
</reference>
<comment type="caution">
    <text evidence="4">The sequence shown here is derived from an EMBL/GenBank/DDBJ whole genome shotgun (WGS) entry which is preliminary data.</text>
</comment>
<evidence type="ECO:0000313" key="5">
    <source>
        <dbReference type="Proteomes" id="UP000003258"/>
    </source>
</evidence>
<dbReference type="PANTHER" id="PTHR33795:SF1">
    <property type="entry name" value="INSERTION ELEMENT IS150 PROTEIN INSJ"/>
    <property type="match status" value="1"/>
</dbReference>
<dbReference type="InterPro" id="IPR052057">
    <property type="entry name" value="IS150/IS1296_orfA-like"/>
</dbReference>
<keyword evidence="4" id="KW-0238">DNA-binding</keyword>
<evidence type="ECO:0000259" key="3">
    <source>
        <dbReference type="Pfam" id="PF13518"/>
    </source>
</evidence>
<dbReference type="PANTHER" id="PTHR33795">
    <property type="entry name" value="INSERTION ELEMENT IS150 PROTEIN INSJ"/>
    <property type="match status" value="1"/>
</dbReference>
<evidence type="ECO:0000256" key="2">
    <source>
        <dbReference type="SAM" id="MobiDB-lite"/>
    </source>
</evidence>
<gene>
    <name evidence="4" type="ORF">GG9_0044</name>
</gene>
<dbReference type="Proteomes" id="UP000003258">
    <property type="component" value="Unassembled WGS sequence"/>
</dbReference>
<protein>
    <submittedName>
        <fullName evidence="4">Putative winged helix-turn-helix transcription repressor DNA-binding protein</fullName>
    </submittedName>
</protein>
<evidence type="ECO:0000313" key="4">
    <source>
        <dbReference type="EMBL" id="EGT77448.1"/>
    </source>
</evidence>
<feature type="compositionally biased region" description="Pro residues" evidence="2">
    <location>
        <begin position="125"/>
        <end position="135"/>
    </location>
</feature>
<feature type="domain" description="Insertion element IS150 protein InsJ-like helix-turn-helix" evidence="3">
    <location>
        <begin position="8"/>
        <end position="53"/>
    </location>
</feature>